<dbReference type="InterPro" id="IPR006102">
    <property type="entry name" value="Ig-like_GH2"/>
</dbReference>
<dbReference type="PANTHER" id="PTHR43730:SF1">
    <property type="entry name" value="BETA-MANNOSIDASE"/>
    <property type="match status" value="1"/>
</dbReference>
<evidence type="ECO:0000259" key="7">
    <source>
        <dbReference type="Pfam" id="PF22666"/>
    </source>
</evidence>
<dbReference type="Pfam" id="PF22666">
    <property type="entry name" value="Glyco_hydro_2_N2"/>
    <property type="match status" value="1"/>
</dbReference>
<protein>
    <recommendedName>
        <fullName evidence="3">beta-mannosidase</fullName>
        <ecNumber evidence="3">3.2.1.25</ecNumber>
    </recommendedName>
</protein>
<feature type="domain" description="Beta-mannosidase-like galactose-binding" evidence="7">
    <location>
        <begin position="40"/>
        <end position="192"/>
    </location>
</feature>
<evidence type="ECO:0000259" key="6">
    <source>
        <dbReference type="Pfam" id="PF00703"/>
    </source>
</evidence>
<dbReference type="InterPro" id="IPR013783">
    <property type="entry name" value="Ig-like_fold"/>
</dbReference>
<name>A0A5C1Y4J5_9MICO</name>
<dbReference type="Gene3D" id="2.60.120.260">
    <property type="entry name" value="Galactose-binding domain-like"/>
    <property type="match status" value="1"/>
</dbReference>
<evidence type="ECO:0000256" key="1">
    <source>
        <dbReference type="ARBA" id="ARBA00000829"/>
    </source>
</evidence>
<dbReference type="EC" id="3.2.1.25" evidence="3"/>
<evidence type="ECO:0000256" key="2">
    <source>
        <dbReference type="ARBA" id="ARBA00007401"/>
    </source>
</evidence>
<proteinExistence type="inferred from homology"/>
<dbReference type="GO" id="GO:0006516">
    <property type="term" value="P:glycoprotein catabolic process"/>
    <property type="evidence" value="ECO:0007669"/>
    <property type="project" value="TreeGrafter"/>
</dbReference>
<dbReference type="InterPro" id="IPR017853">
    <property type="entry name" value="GH"/>
</dbReference>
<dbReference type="GO" id="GO:0005975">
    <property type="term" value="P:carbohydrate metabolic process"/>
    <property type="evidence" value="ECO:0007669"/>
    <property type="project" value="InterPro"/>
</dbReference>
<evidence type="ECO:0000256" key="3">
    <source>
        <dbReference type="ARBA" id="ARBA00012754"/>
    </source>
</evidence>
<dbReference type="Pfam" id="PF00703">
    <property type="entry name" value="Glyco_hydro_2"/>
    <property type="match status" value="1"/>
</dbReference>
<keyword evidence="5" id="KW-0326">Glycosidase</keyword>
<dbReference type="OrthoDB" id="9758603at2"/>
<dbReference type="InterPro" id="IPR054593">
    <property type="entry name" value="Beta-mannosidase-like_N2"/>
</dbReference>
<dbReference type="PANTHER" id="PTHR43730">
    <property type="entry name" value="BETA-MANNOSIDASE"/>
    <property type="match status" value="1"/>
</dbReference>
<dbReference type="Proteomes" id="UP000322159">
    <property type="component" value="Chromosome"/>
</dbReference>
<keyword evidence="9" id="KW-1185">Reference proteome</keyword>
<gene>
    <name evidence="8" type="ORF">FLP23_00770</name>
</gene>
<dbReference type="Gene3D" id="3.20.20.80">
    <property type="entry name" value="Glycosidases"/>
    <property type="match status" value="1"/>
</dbReference>
<dbReference type="EMBL" id="CP043504">
    <property type="protein sequence ID" value="QEO08686.1"/>
    <property type="molecule type" value="Genomic_DNA"/>
</dbReference>
<dbReference type="InterPro" id="IPR036156">
    <property type="entry name" value="Beta-gal/glucu_dom_sf"/>
</dbReference>
<dbReference type="InterPro" id="IPR008979">
    <property type="entry name" value="Galactose-bd-like_sf"/>
</dbReference>
<feature type="domain" description="Glycoside hydrolase family 2 immunoglobulin-like beta-sandwich" evidence="6">
    <location>
        <begin position="202"/>
        <end position="308"/>
    </location>
</feature>
<evidence type="ECO:0000313" key="8">
    <source>
        <dbReference type="EMBL" id="QEO08686.1"/>
    </source>
</evidence>
<dbReference type="InterPro" id="IPR050887">
    <property type="entry name" value="Beta-mannosidase_GH2"/>
</dbReference>
<dbReference type="GO" id="GO:0004567">
    <property type="term" value="F:beta-mannosidase activity"/>
    <property type="evidence" value="ECO:0007669"/>
    <property type="project" value="UniProtKB-EC"/>
</dbReference>
<dbReference type="SUPFAM" id="SSF49303">
    <property type="entry name" value="beta-Galactosidase/glucuronidase domain"/>
    <property type="match status" value="1"/>
</dbReference>
<dbReference type="KEGG" id="lyk:FLP23_00770"/>
<comment type="catalytic activity">
    <reaction evidence="1">
        <text>Hydrolysis of terminal, non-reducing beta-D-mannose residues in beta-D-mannosides.</text>
        <dbReference type="EC" id="3.2.1.25"/>
    </reaction>
</comment>
<comment type="similarity">
    <text evidence="2">Belongs to the glycosyl hydrolase 2 family.</text>
</comment>
<evidence type="ECO:0000256" key="5">
    <source>
        <dbReference type="ARBA" id="ARBA00023295"/>
    </source>
</evidence>
<sequence length="852" mass="92981">MSVREAADTVRRQTLDGVWAARRISGPPAPDGIDGRDIVALVPGQIHTDLRRAGLLTDPDVGFGERDQEWIGHSAWAYRRSFEFEGVASGEQVDLVFEGLDTIAEVLVNGRSIARTEDQHLAYRFDVTALLEPGANELEVRFSSAWAAGFADEHAHGPLPSPYDEPYPHVRKSACNFGWDWGPHYVTAGIWRGVRLETWRARIDQVRPLVTLADDHGSARVDVVTRIADLGAAEYRVTARLASPDGTIIATASASSSGSREFAVPLEVAAPALWWPVGLGEQPLYRLEVELQADGRDVDRLERRIGIRSIAIDETPDEVGTRWAIVVNGRRVRIRGYNWIPDRPFIAEVTPARLAQRLDQAVDGGANLLRIWGGGYFATEDFLDLCDERGLLVWQDFLFACAAYREDDRMRELVRQEAEQAVARLSSHASVAVWCGGNECVQGWHDWGWPEIVGGAGWGSEFYTELLPGVVAALDPTRPYVPNSPWGGSLETHPNSFSGGPSHLWDAWNDLDYADYRRHDPAFVSEMGWCAPPAFSTLRRAVTSGELLPGNPEVEHHFRAIGGAHKLARGLQPHLPVPLASADWIFATQLVQARAMTAGTEWLRSRERGAGVVVWQLNDCWPVLSWAAVDVDGIEKPLWFALQRSFAPRLLTVQPVAPGGTLDPSGDAGLELVAVNDGVAPWTGSALVRRFSHEGVELARATVAFSAAPDGTSRALLNPAVASAGDPAGEFLVADADGLRAIWSYRTDRHSALVAPQWSVGLAVEEGALVVDVAAKTVVRELALFADRLGAALGVEPAELRVDRMLVELLPGESTRFTVTRRDGRPLDPARLAAVQDELPLALRAAAQLSTP</sequence>
<dbReference type="SUPFAM" id="SSF49785">
    <property type="entry name" value="Galactose-binding domain-like"/>
    <property type="match status" value="1"/>
</dbReference>
<reference evidence="8 9" key="1">
    <citation type="submission" date="2019-09" db="EMBL/GenBank/DDBJ databases">
        <title>Genome sequencing of strain KACC 19322.</title>
        <authorList>
            <person name="Heo J."/>
            <person name="Kim S.-J."/>
            <person name="Kim J.-S."/>
            <person name="Hong S.-B."/>
            <person name="Kwon S.-W."/>
        </authorList>
    </citation>
    <scope>NUCLEOTIDE SEQUENCE [LARGE SCALE GENOMIC DNA]</scope>
    <source>
        <strain evidence="8 9">KACC 19322</strain>
    </source>
</reference>
<dbReference type="SUPFAM" id="SSF51445">
    <property type="entry name" value="(Trans)glycosidases"/>
    <property type="match status" value="1"/>
</dbReference>
<accession>A0A5C1Y4J5</accession>
<organism evidence="8 9">
    <name type="scientific">Protaetiibacter larvae</name>
    <dbReference type="NCBI Taxonomy" id="2592654"/>
    <lineage>
        <taxon>Bacteria</taxon>
        <taxon>Bacillati</taxon>
        <taxon>Actinomycetota</taxon>
        <taxon>Actinomycetes</taxon>
        <taxon>Micrococcales</taxon>
        <taxon>Microbacteriaceae</taxon>
        <taxon>Protaetiibacter</taxon>
    </lineage>
</organism>
<dbReference type="Gene3D" id="2.60.40.10">
    <property type="entry name" value="Immunoglobulins"/>
    <property type="match status" value="1"/>
</dbReference>
<keyword evidence="4" id="KW-0378">Hydrolase</keyword>
<dbReference type="AlphaFoldDB" id="A0A5C1Y4J5"/>
<evidence type="ECO:0000313" key="9">
    <source>
        <dbReference type="Proteomes" id="UP000322159"/>
    </source>
</evidence>
<evidence type="ECO:0000256" key="4">
    <source>
        <dbReference type="ARBA" id="ARBA00022801"/>
    </source>
</evidence>